<evidence type="ECO:0000256" key="4">
    <source>
        <dbReference type="ARBA" id="ARBA00023040"/>
    </source>
</evidence>
<reference evidence="11" key="1">
    <citation type="submission" date="2025-08" db="UniProtKB">
        <authorList>
            <consortium name="RefSeq"/>
        </authorList>
    </citation>
    <scope>IDENTIFICATION</scope>
    <source>
        <tissue evidence="11">Gonads</tissue>
    </source>
</reference>
<gene>
    <name evidence="11" type="primary">LOC106168436</name>
</gene>
<name>A0A1S3IY24_LINAN</name>
<evidence type="ECO:0000256" key="8">
    <source>
        <dbReference type="SAM" id="Phobius"/>
    </source>
</evidence>
<dbReference type="KEGG" id="lak:106168436"/>
<dbReference type="GO" id="GO:0004930">
    <property type="term" value="F:G protein-coupled receptor activity"/>
    <property type="evidence" value="ECO:0007669"/>
    <property type="project" value="UniProtKB-KW"/>
</dbReference>
<dbReference type="PANTHER" id="PTHR45695:SF9">
    <property type="entry name" value="LEUCOKININ RECEPTOR"/>
    <property type="match status" value="1"/>
</dbReference>
<evidence type="ECO:0000256" key="3">
    <source>
        <dbReference type="ARBA" id="ARBA00022989"/>
    </source>
</evidence>
<dbReference type="SUPFAM" id="SSF81321">
    <property type="entry name" value="Family A G protein-coupled receptor-like"/>
    <property type="match status" value="1"/>
</dbReference>
<feature type="domain" description="G-protein coupled receptors family 1 profile" evidence="9">
    <location>
        <begin position="24"/>
        <end position="279"/>
    </location>
</feature>
<keyword evidence="6" id="KW-0675">Receptor</keyword>
<dbReference type="PROSITE" id="PS50262">
    <property type="entry name" value="G_PROTEIN_RECEP_F1_2"/>
    <property type="match status" value="1"/>
</dbReference>
<organism evidence="10 11">
    <name type="scientific">Lingula anatina</name>
    <name type="common">Brachiopod</name>
    <name type="synonym">Lingula unguis</name>
    <dbReference type="NCBI Taxonomy" id="7574"/>
    <lineage>
        <taxon>Eukaryota</taxon>
        <taxon>Metazoa</taxon>
        <taxon>Spiralia</taxon>
        <taxon>Lophotrochozoa</taxon>
        <taxon>Brachiopoda</taxon>
        <taxon>Linguliformea</taxon>
        <taxon>Lingulata</taxon>
        <taxon>Lingulida</taxon>
        <taxon>Linguloidea</taxon>
        <taxon>Lingulidae</taxon>
        <taxon>Lingula</taxon>
    </lineage>
</organism>
<evidence type="ECO:0000313" key="10">
    <source>
        <dbReference type="Proteomes" id="UP000085678"/>
    </source>
</evidence>
<feature type="transmembrane region" description="Helical" evidence="8">
    <location>
        <begin position="45"/>
        <end position="66"/>
    </location>
</feature>
<protein>
    <submittedName>
        <fullName evidence="11">Allatostatin-A receptor-like</fullName>
    </submittedName>
</protein>
<feature type="transmembrane region" description="Helical" evidence="8">
    <location>
        <begin position="259"/>
        <end position="282"/>
    </location>
</feature>
<evidence type="ECO:0000256" key="2">
    <source>
        <dbReference type="ARBA" id="ARBA00022692"/>
    </source>
</evidence>
<comment type="subcellular location">
    <subcellularLocation>
        <location evidence="1">Membrane</location>
        <topology evidence="1">Multi-pass membrane protein</topology>
    </subcellularLocation>
</comment>
<dbReference type="OrthoDB" id="5969463at2759"/>
<keyword evidence="2 8" id="KW-0812">Transmembrane</keyword>
<feature type="transmembrane region" description="Helical" evidence="8">
    <location>
        <begin position="220"/>
        <end position="239"/>
    </location>
</feature>
<keyword evidence="3 8" id="KW-1133">Transmembrane helix</keyword>
<feature type="transmembrane region" description="Helical" evidence="8">
    <location>
        <begin position="72"/>
        <end position="96"/>
    </location>
</feature>
<accession>A0A1S3IY24</accession>
<dbReference type="GeneID" id="106168436"/>
<feature type="transmembrane region" description="Helical" evidence="8">
    <location>
        <begin position="12"/>
        <end position="33"/>
    </location>
</feature>
<evidence type="ECO:0000256" key="6">
    <source>
        <dbReference type="ARBA" id="ARBA00023170"/>
    </source>
</evidence>
<dbReference type="SMART" id="SM01381">
    <property type="entry name" value="7TM_GPCR_Srsx"/>
    <property type="match status" value="1"/>
</dbReference>
<evidence type="ECO:0000259" key="9">
    <source>
        <dbReference type="PROSITE" id="PS50262"/>
    </source>
</evidence>
<dbReference type="Pfam" id="PF00001">
    <property type="entry name" value="7tm_1"/>
    <property type="match status" value="1"/>
</dbReference>
<feature type="transmembrane region" description="Helical" evidence="8">
    <location>
        <begin position="117"/>
        <end position="139"/>
    </location>
</feature>
<dbReference type="PANTHER" id="PTHR45695">
    <property type="entry name" value="LEUCOKININ RECEPTOR-RELATED"/>
    <property type="match status" value="1"/>
</dbReference>
<keyword evidence="7" id="KW-0807">Transducer</keyword>
<dbReference type="InterPro" id="IPR017452">
    <property type="entry name" value="GPCR_Rhodpsn_7TM"/>
</dbReference>
<dbReference type="AlphaFoldDB" id="A0A1S3IY24"/>
<dbReference type="STRING" id="7574.A0A1S3IY24"/>
<evidence type="ECO:0000256" key="5">
    <source>
        <dbReference type="ARBA" id="ARBA00023136"/>
    </source>
</evidence>
<keyword evidence="10" id="KW-1185">Reference proteome</keyword>
<keyword evidence="4" id="KW-0297">G-protein coupled receptor</keyword>
<proteinExistence type="predicted"/>
<dbReference type="RefSeq" id="XP_013402933.1">
    <property type="nucleotide sequence ID" value="XM_013547479.1"/>
</dbReference>
<dbReference type="Proteomes" id="UP000085678">
    <property type="component" value="Unplaced"/>
</dbReference>
<evidence type="ECO:0000313" key="11">
    <source>
        <dbReference type="RefSeq" id="XP_013402933.1"/>
    </source>
</evidence>
<dbReference type="Gene3D" id="1.20.1070.10">
    <property type="entry name" value="Rhodopsin 7-helix transmembrane proteins"/>
    <property type="match status" value="1"/>
</dbReference>
<keyword evidence="5 8" id="KW-0472">Membrane</keyword>
<feature type="transmembrane region" description="Helical" evidence="8">
    <location>
        <begin position="168"/>
        <end position="190"/>
    </location>
</feature>
<dbReference type="InterPro" id="IPR000276">
    <property type="entry name" value="GPCR_Rhodpsn"/>
</dbReference>
<dbReference type="InParanoid" id="A0A1S3IY24"/>
<evidence type="ECO:0000256" key="1">
    <source>
        <dbReference type="ARBA" id="ARBA00004141"/>
    </source>
</evidence>
<dbReference type="PRINTS" id="PR00237">
    <property type="entry name" value="GPCRRHODOPSN"/>
</dbReference>
<evidence type="ECO:0000256" key="7">
    <source>
        <dbReference type="ARBA" id="ARBA00023224"/>
    </source>
</evidence>
<dbReference type="GO" id="GO:0005886">
    <property type="term" value="C:plasma membrane"/>
    <property type="evidence" value="ECO:0007669"/>
    <property type="project" value="TreeGrafter"/>
</dbReference>
<sequence length="302" mass="34530">MYFIPVLDIIKIITLIVHSIGIIGNSLVLMIIFCRRSTRTKAYIFIANLALADICFLLFQIVTSAIRVPGNLMIFSFYVTFVTITVSIHTLVLLAIDKFLTLVLVYKSVVLKTSRNLLITVALLWAVSILACIPGSMLLDMDHGYLYQAGPYVTINQTYNVDKTPYQAIFASFFAFNYLGPLIAITVMYAKVIYQLNYKDRPNPGNNPAEIKVIKDKRRLTFLMIAVTVVFAVCWFPKWVDYYLLFFTNVDNTNETYRIFSGFAYFSAVINRAVNPILYAFIYVDFRKQALNVFKQMTVCCK</sequence>